<dbReference type="InterPro" id="IPR016163">
    <property type="entry name" value="Ald_DH_C"/>
</dbReference>
<comment type="catalytic activity">
    <reaction evidence="6 7">
        <text>L-glutamate 5-semialdehyde + NAD(+) + H2O = L-glutamate + NADH + 2 H(+)</text>
        <dbReference type="Rhea" id="RHEA:30235"/>
        <dbReference type="ChEBI" id="CHEBI:15377"/>
        <dbReference type="ChEBI" id="CHEBI:15378"/>
        <dbReference type="ChEBI" id="CHEBI:29985"/>
        <dbReference type="ChEBI" id="CHEBI:57540"/>
        <dbReference type="ChEBI" id="CHEBI:57945"/>
        <dbReference type="ChEBI" id="CHEBI:58066"/>
        <dbReference type="EC" id="1.2.1.88"/>
    </reaction>
</comment>
<dbReference type="UniPathway" id="UPA00261">
    <property type="reaction ID" value="UER00374"/>
</dbReference>
<dbReference type="InterPro" id="IPR005931">
    <property type="entry name" value="P5CDH/ALDH4A1"/>
</dbReference>
<dbReference type="Gene3D" id="3.40.309.10">
    <property type="entry name" value="Aldehyde Dehydrogenase, Chain A, domain 2"/>
    <property type="match status" value="1"/>
</dbReference>
<protein>
    <recommendedName>
        <fullName evidence="7 8">Multifunctional fusion protein</fullName>
    </recommendedName>
    <domain>
        <recommendedName>
            <fullName evidence="8">Delta-1-pyrroline-5-carboxylate dehydrogenase</fullName>
            <shortName evidence="8">P5C dehydrogenase</shortName>
        </recommendedName>
        <alternativeName>
            <fullName evidence="7">L-glutamate gamma-semialdehyde dehydrogenase</fullName>
        </alternativeName>
    </domain>
    <domain>
        <recommendedName>
            <fullName evidence="7">L-glutamate gamma-semialdehyde dehydrogenase</fullName>
            <ecNumber evidence="7">1.2.1.88</ecNumber>
        </recommendedName>
    </domain>
</protein>
<reference evidence="10" key="2">
    <citation type="submission" date="2015-02" db="UniProtKB">
        <authorList>
            <consortium name="EnsemblMetazoa"/>
        </authorList>
    </citation>
    <scope>IDENTIFICATION</scope>
</reference>
<keyword evidence="3 7" id="KW-0560">Oxidoreductase</keyword>
<keyword evidence="4 7" id="KW-0520">NAD</keyword>
<evidence type="ECO:0000256" key="5">
    <source>
        <dbReference type="ARBA" id="ARBA00023062"/>
    </source>
</evidence>
<keyword evidence="11" id="KW-1185">Reference proteome</keyword>
<dbReference type="AlphaFoldDB" id="T1JMW7"/>
<feature type="domain" description="Aldehyde dehydrogenase" evidence="9">
    <location>
        <begin position="67"/>
        <end position="540"/>
    </location>
</feature>
<dbReference type="SUPFAM" id="SSF53720">
    <property type="entry name" value="ALDH-like"/>
    <property type="match status" value="1"/>
</dbReference>
<dbReference type="FunFam" id="3.40.605.10:FF:000006">
    <property type="entry name" value="1-pyrroline-5-carboxylate dehydrogenase"/>
    <property type="match status" value="1"/>
</dbReference>
<dbReference type="NCBIfam" id="TIGR01236">
    <property type="entry name" value="D1pyr5carbox1"/>
    <property type="match status" value="1"/>
</dbReference>
<comment type="pathway">
    <text evidence="1 7">Amino-acid degradation; L-proline degradation into L-glutamate; L-glutamate from L-proline: step 2/2.</text>
</comment>
<dbReference type="InterPro" id="IPR016161">
    <property type="entry name" value="Ald_DH/histidinol_DH"/>
</dbReference>
<comment type="similarity">
    <text evidence="2 7">Belongs to the aldehyde dehydrogenase family.</text>
</comment>
<sequence length="557" mass="62603">MEHISSLPKFNFPDVNCKNEPMKQYLKGSQERKDLEVVLEKYSNQCTEIPLVIGNDEIQSKDVRYQVMPFDHSKKIAKYYWASSALIQRAIKEAMDAREKWEAVPMPEKISILLKAADLIGGKYRMDMNAATMLGQGKTIFQAEIDAAAELVDFLRFNAYFARDMMKYNPISDDKKIILNSLRYRGLEGFIAAISPFNFSAIGGNLATAPALMGNVVLWKPSDTSILSSYVAFKAFIEAGFPRGVINFIPCDGPVFGDTIVRSPHLAGINFTGSVATFRHLWKQVGENLETYKTFPRMVGECGGKNYHFVHPSADIDTVVNCTIRGAFEYSGQKCSACSRFYVPESLWDSYSSEFKIRKELVQIHKEIKVGSPTDYESFLSSVIDEKSFNRIKGYIDYAKSNETDLTIIAGGNCDKTKGYFVEPTIIQTTNPNDKLMKEEIFGPVLTVYVYRDSEMEEALDLVGTTTPYALTGAVFARDKEFLKIAAERLKMTAGNFYMNDKSTGAVVGQQPFGGGRLSGTNDKAGGPHYLLRWTTPQTVKESFVLQKEWKYPYMQN</sequence>
<dbReference type="GO" id="GO:0010133">
    <property type="term" value="P:L-proline catabolic process to L-glutamate"/>
    <property type="evidence" value="ECO:0007669"/>
    <property type="project" value="UniProtKB-UniRule"/>
</dbReference>
<dbReference type="Proteomes" id="UP000014500">
    <property type="component" value="Unassembled WGS sequence"/>
</dbReference>
<dbReference type="InterPro" id="IPR050485">
    <property type="entry name" value="Proline_metab_enzyme"/>
</dbReference>
<dbReference type="PhylomeDB" id="T1JMW7"/>
<dbReference type="PANTHER" id="PTHR42862">
    <property type="entry name" value="DELTA-1-PYRROLINE-5-CARBOXYLATE DEHYDROGENASE 1, ISOFORM A-RELATED"/>
    <property type="match status" value="1"/>
</dbReference>
<dbReference type="GO" id="GO:0005759">
    <property type="term" value="C:mitochondrial matrix"/>
    <property type="evidence" value="ECO:0007669"/>
    <property type="project" value="TreeGrafter"/>
</dbReference>
<evidence type="ECO:0000256" key="8">
    <source>
        <dbReference type="RuleBase" id="RU366030"/>
    </source>
</evidence>
<evidence type="ECO:0000313" key="10">
    <source>
        <dbReference type="EnsemblMetazoa" id="SMAR015197-PA"/>
    </source>
</evidence>
<evidence type="ECO:0000256" key="4">
    <source>
        <dbReference type="ARBA" id="ARBA00023027"/>
    </source>
</evidence>
<dbReference type="STRING" id="126957.T1JMW7"/>
<dbReference type="InterPro" id="IPR015590">
    <property type="entry name" value="Aldehyde_DH_dom"/>
</dbReference>
<dbReference type="PROSITE" id="PS00070">
    <property type="entry name" value="ALDEHYDE_DEHYDR_CYS"/>
    <property type="match status" value="1"/>
</dbReference>
<keyword evidence="5 7" id="KW-0642">Proline metabolism</keyword>
<dbReference type="InterPro" id="IPR016162">
    <property type="entry name" value="Ald_DH_N"/>
</dbReference>
<evidence type="ECO:0000256" key="3">
    <source>
        <dbReference type="ARBA" id="ARBA00023002"/>
    </source>
</evidence>
<dbReference type="EnsemblMetazoa" id="SMAR015197-RA">
    <property type="protein sequence ID" value="SMAR015197-PA"/>
    <property type="gene ID" value="SMAR015197"/>
</dbReference>
<dbReference type="CDD" id="cd07123">
    <property type="entry name" value="ALDH_F4-17_P5CDH"/>
    <property type="match status" value="1"/>
</dbReference>
<reference evidence="11" key="1">
    <citation type="submission" date="2011-05" db="EMBL/GenBank/DDBJ databases">
        <authorList>
            <person name="Richards S.R."/>
            <person name="Qu J."/>
            <person name="Jiang H."/>
            <person name="Jhangiani S.N."/>
            <person name="Agravi P."/>
            <person name="Goodspeed R."/>
            <person name="Gross S."/>
            <person name="Mandapat C."/>
            <person name="Jackson L."/>
            <person name="Mathew T."/>
            <person name="Pu L."/>
            <person name="Thornton R."/>
            <person name="Saada N."/>
            <person name="Wilczek-Boney K.B."/>
            <person name="Lee S."/>
            <person name="Kovar C."/>
            <person name="Wu Y."/>
            <person name="Scherer S.E."/>
            <person name="Worley K.C."/>
            <person name="Muzny D.M."/>
            <person name="Gibbs R."/>
        </authorList>
    </citation>
    <scope>NUCLEOTIDE SEQUENCE</scope>
    <source>
        <strain evidence="11">Brora</strain>
    </source>
</reference>
<evidence type="ECO:0000256" key="2">
    <source>
        <dbReference type="ARBA" id="ARBA00009986"/>
    </source>
</evidence>
<dbReference type="GO" id="GO:0003842">
    <property type="term" value="F:L-glutamate gamma-semialdehyde dehydrogenase activity"/>
    <property type="evidence" value="ECO:0007669"/>
    <property type="project" value="UniProtKB-UniRule"/>
</dbReference>
<organism evidence="10 11">
    <name type="scientific">Strigamia maritima</name>
    <name type="common">European centipede</name>
    <name type="synonym">Geophilus maritimus</name>
    <dbReference type="NCBI Taxonomy" id="126957"/>
    <lineage>
        <taxon>Eukaryota</taxon>
        <taxon>Metazoa</taxon>
        <taxon>Ecdysozoa</taxon>
        <taxon>Arthropoda</taxon>
        <taxon>Myriapoda</taxon>
        <taxon>Chilopoda</taxon>
        <taxon>Pleurostigmophora</taxon>
        <taxon>Geophilomorpha</taxon>
        <taxon>Linotaeniidae</taxon>
        <taxon>Strigamia</taxon>
    </lineage>
</organism>
<dbReference type="EC" id="1.2.1.88" evidence="7"/>
<dbReference type="eggNOG" id="KOG2455">
    <property type="taxonomic scope" value="Eukaryota"/>
</dbReference>
<evidence type="ECO:0000256" key="7">
    <source>
        <dbReference type="RuleBase" id="RU366016"/>
    </source>
</evidence>
<name>T1JMW7_STRMM</name>
<dbReference type="Gene3D" id="3.40.605.10">
    <property type="entry name" value="Aldehyde Dehydrogenase, Chain A, domain 1"/>
    <property type="match status" value="1"/>
</dbReference>
<proteinExistence type="inferred from homology"/>
<dbReference type="Pfam" id="PF00171">
    <property type="entry name" value="Aldedh"/>
    <property type="match status" value="1"/>
</dbReference>
<dbReference type="FunFam" id="3.40.309.10:FF:000005">
    <property type="entry name" value="1-pyrroline-5-carboxylate dehydrogenase 1"/>
    <property type="match status" value="1"/>
</dbReference>
<accession>T1JMW7</accession>
<evidence type="ECO:0000313" key="11">
    <source>
        <dbReference type="Proteomes" id="UP000014500"/>
    </source>
</evidence>
<dbReference type="OMA" id="FAGIHFT"/>
<dbReference type="InterPro" id="IPR016160">
    <property type="entry name" value="Ald_DH_CS_CYS"/>
</dbReference>
<dbReference type="EMBL" id="JH430738">
    <property type="status" value="NOT_ANNOTATED_CDS"/>
    <property type="molecule type" value="Genomic_DNA"/>
</dbReference>
<evidence type="ECO:0000256" key="1">
    <source>
        <dbReference type="ARBA" id="ARBA00004786"/>
    </source>
</evidence>
<dbReference type="HOGENOM" id="CLU_005391_4_1_1"/>
<evidence type="ECO:0000259" key="9">
    <source>
        <dbReference type="Pfam" id="PF00171"/>
    </source>
</evidence>
<dbReference type="PANTHER" id="PTHR42862:SF1">
    <property type="entry name" value="DELTA-1-PYRROLINE-5-CARBOXYLATE DEHYDROGENASE 2, ISOFORM A-RELATED"/>
    <property type="match status" value="1"/>
</dbReference>
<evidence type="ECO:0000256" key="6">
    <source>
        <dbReference type="ARBA" id="ARBA00048142"/>
    </source>
</evidence>